<evidence type="ECO:0000313" key="11">
    <source>
        <dbReference type="Proteomes" id="UP000887577"/>
    </source>
</evidence>
<comment type="subcellular location">
    <subcellularLocation>
        <location evidence="1">Endoplasmic reticulum lumen</location>
    </subcellularLocation>
</comment>
<evidence type="ECO:0000256" key="3">
    <source>
        <dbReference type="ARBA" id="ARBA00022729"/>
    </source>
</evidence>
<protein>
    <recommendedName>
        <fullName evidence="8">Hypoxia up-regulated protein 1</fullName>
    </recommendedName>
</protein>
<dbReference type="PANTHER" id="PTHR45639">
    <property type="entry name" value="HSC70CB, ISOFORM G-RELATED"/>
    <property type="match status" value="1"/>
</dbReference>
<dbReference type="GO" id="GO:0030968">
    <property type="term" value="P:endoplasmic reticulum unfolded protein response"/>
    <property type="evidence" value="ECO:0007669"/>
    <property type="project" value="TreeGrafter"/>
</dbReference>
<dbReference type="Gene3D" id="3.30.420.40">
    <property type="match status" value="2"/>
</dbReference>
<dbReference type="AlphaFoldDB" id="A0A914Z7B2"/>
<keyword evidence="4" id="KW-0547">Nucleotide-binding</keyword>
<dbReference type="Gene3D" id="1.20.1270.10">
    <property type="match status" value="1"/>
</dbReference>
<evidence type="ECO:0000256" key="10">
    <source>
        <dbReference type="SAM" id="SignalP"/>
    </source>
</evidence>
<feature type="compositionally biased region" description="Basic and acidic residues" evidence="9">
    <location>
        <begin position="859"/>
        <end position="869"/>
    </location>
</feature>
<name>A0A914Z7B2_9BILA</name>
<dbReference type="FunFam" id="3.30.30.30:FF:000004">
    <property type="entry name" value="hypoxia up-regulated protein 1"/>
    <property type="match status" value="1"/>
</dbReference>
<dbReference type="InterPro" id="IPR029048">
    <property type="entry name" value="HSP70_C_sf"/>
</dbReference>
<dbReference type="Proteomes" id="UP000887577">
    <property type="component" value="Unplaced"/>
</dbReference>
<dbReference type="InterPro" id="IPR013126">
    <property type="entry name" value="Hsp_70_fam"/>
</dbReference>
<feature type="compositionally biased region" description="Basic and acidic residues" evidence="9">
    <location>
        <begin position="797"/>
        <end position="823"/>
    </location>
</feature>
<keyword evidence="11" id="KW-1185">Reference proteome</keyword>
<dbReference type="Gene3D" id="3.90.640.10">
    <property type="entry name" value="Actin, Chain A, domain 4"/>
    <property type="match status" value="1"/>
</dbReference>
<dbReference type="PANTHER" id="PTHR45639:SF3">
    <property type="entry name" value="HYPOXIA UP-REGULATED PROTEIN 1"/>
    <property type="match status" value="1"/>
</dbReference>
<feature type="compositionally biased region" description="Basic and acidic residues" evidence="9">
    <location>
        <begin position="832"/>
        <end position="851"/>
    </location>
</feature>
<dbReference type="GO" id="GO:0140662">
    <property type="term" value="F:ATP-dependent protein folding chaperone"/>
    <property type="evidence" value="ECO:0007669"/>
    <property type="project" value="InterPro"/>
</dbReference>
<evidence type="ECO:0000256" key="4">
    <source>
        <dbReference type="ARBA" id="ARBA00022741"/>
    </source>
</evidence>
<evidence type="ECO:0000256" key="8">
    <source>
        <dbReference type="ARBA" id="ARBA00040503"/>
    </source>
</evidence>
<accession>A0A914Z7B2</accession>
<evidence type="ECO:0000256" key="6">
    <source>
        <dbReference type="ARBA" id="ARBA00022840"/>
    </source>
</evidence>
<dbReference type="GO" id="GO:0034663">
    <property type="term" value="C:endoplasmic reticulum chaperone complex"/>
    <property type="evidence" value="ECO:0007669"/>
    <property type="project" value="TreeGrafter"/>
</dbReference>
<dbReference type="SUPFAM" id="SSF100934">
    <property type="entry name" value="Heat shock protein 70kD (HSP70), C-terminal subdomain"/>
    <property type="match status" value="1"/>
</dbReference>
<organism evidence="11 12">
    <name type="scientific">Panagrolaimus superbus</name>
    <dbReference type="NCBI Taxonomy" id="310955"/>
    <lineage>
        <taxon>Eukaryota</taxon>
        <taxon>Metazoa</taxon>
        <taxon>Ecdysozoa</taxon>
        <taxon>Nematoda</taxon>
        <taxon>Chromadorea</taxon>
        <taxon>Rhabditida</taxon>
        <taxon>Tylenchina</taxon>
        <taxon>Panagrolaimomorpha</taxon>
        <taxon>Panagrolaimoidea</taxon>
        <taxon>Panagrolaimidae</taxon>
        <taxon>Panagrolaimus</taxon>
    </lineage>
</organism>
<feature type="region of interest" description="Disordered" evidence="9">
    <location>
        <begin position="797"/>
        <end position="882"/>
    </location>
</feature>
<evidence type="ECO:0000256" key="9">
    <source>
        <dbReference type="SAM" id="MobiDB-lite"/>
    </source>
</evidence>
<evidence type="ECO:0000256" key="7">
    <source>
        <dbReference type="ARBA" id="ARBA00023186"/>
    </source>
</evidence>
<evidence type="ECO:0000256" key="2">
    <source>
        <dbReference type="ARBA" id="ARBA00007381"/>
    </source>
</evidence>
<keyword evidence="6" id="KW-0067">ATP-binding</keyword>
<feature type="signal peptide" evidence="10">
    <location>
        <begin position="1"/>
        <end position="26"/>
    </location>
</feature>
<dbReference type="InterPro" id="IPR029047">
    <property type="entry name" value="HSP70_peptide-bd_sf"/>
</dbReference>
<dbReference type="WBParaSite" id="PSU_v2.g8213.t1">
    <property type="protein sequence ID" value="PSU_v2.g8213.t1"/>
    <property type="gene ID" value="PSU_v2.g8213"/>
</dbReference>
<evidence type="ECO:0000256" key="1">
    <source>
        <dbReference type="ARBA" id="ARBA00004319"/>
    </source>
</evidence>
<comment type="similarity">
    <text evidence="2">Belongs to the heat shock protein 70 family.</text>
</comment>
<dbReference type="CDD" id="cd10230">
    <property type="entry name" value="ASKHA_NBD_HSP70_HYOU1"/>
    <property type="match status" value="1"/>
</dbReference>
<dbReference type="Gene3D" id="2.60.34.10">
    <property type="entry name" value="Substrate Binding Domain Of DNAk, Chain A, domain 1"/>
    <property type="match status" value="1"/>
</dbReference>
<evidence type="ECO:0000256" key="5">
    <source>
        <dbReference type="ARBA" id="ARBA00022824"/>
    </source>
</evidence>
<dbReference type="Pfam" id="PF00012">
    <property type="entry name" value="HSP70"/>
    <property type="match status" value="1"/>
</dbReference>
<keyword evidence="7" id="KW-0143">Chaperone</keyword>
<dbReference type="InterPro" id="IPR043129">
    <property type="entry name" value="ATPase_NBD"/>
</dbReference>
<evidence type="ECO:0000313" key="12">
    <source>
        <dbReference type="WBParaSite" id="PSU_v2.g8213.t1"/>
    </source>
</evidence>
<reference evidence="12" key="1">
    <citation type="submission" date="2022-11" db="UniProtKB">
        <authorList>
            <consortium name="WormBaseParasite"/>
        </authorList>
    </citation>
    <scope>IDENTIFICATION</scope>
</reference>
<feature type="region of interest" description="Disordered" evidence="9">
    <location>
        <begin position="578"/>
        <end position="664"/>
    </location>
</feature>
<keyword evidence="5" id="KW-0256">Endoplasmic reticulum</keyword>
<dbReference type="GO" id="GO:0005788">
    <property type="term" value="C:endoplasmic reticulum lumen"/>
    <property type="evidence" value="ECO:0007669"/>
    <property type="project" value="UniProtKB-SubCell"/>
</dbReference>
<dbReference type="SUPFAM" id="SSF53067">
    <property type="entry name" value="Actin-like ATPase domain"/>
    <property type="match status" value="2"/>
</dbReference>
<feature type="compositionally biased region" description="Low complexity" evidence="9">
    <location>
        <begin position="642"/>
        <end position="655"/>
    </location>
</feature>
<dbReference type="Gene3D" id="3.30.30.30">
    <property type="match status" value="1"/>
</dbReference>
<keyword evidence="3 10" id="KW-0732">Signal</keyword>
<dbReference type="PRINTS" id="PR00301">
    <property type="entry name" value="HEATSHOCK70"/>
</dbReference>
<proteinExistence type="inferred from homology"/>
<feature type="compositionally biased region" description="Basic and acidic residues" evidence="9">
    <location>
        <begin position="579"/>
        <end position="592"/>
    </location>
</feature>
<dbReference type="GO" id="GO:0005524">
    <property type="term" value="F:ATP binding"/>
    <property type="evidence" value="ECO:0007669"/>
    <property type="project" value="UniProtKB-KW"/>
</dbReference>
<feature type="chain" id="PRO_5037203436" description="Hypoxia up-regulated protein 1" evidence="10">
    <location>
        <begin position="27"/>
        <end position="898"/>
    </location>
</feature>
<feature type="compositionally biased region" description="Basic and acidic residues" evidence="9">
    <location>
        <begin position="600"/>
        <end position="632"/>
    </location>
</feature>
<sequence length="898" mass="100973">MVVLKLSTSIWLSTLLLMLSFSVTNAALAAMSIDMGSQFLKIGLVKPGIPMETVLNKESQRKTANLIAFHNDERYFGELALQMSYKHPERVFPYVTDLIGKQYSNPIVQDYIKQYPYLNITEDPTRGTVVFNTKDSGSFDVETLVAMILWNAHEQAVVYGKTPIHDVVITVPSYLNQAERQSIVRSSEIAGLTLLQLMSDNSAAALNYAFTRRKDITEKAQNVLIFDIGASKTTATVVELKLSKSNASKTLEPVVAVKGIGYNRRLGGKILTYKVRDLLAEEFSKKHKTSKKITENLRAMSKLLKEAERVKHILSANSETYAQVESLFEDVDFRHKVNRDFISNLLKEYESEYMKPVSDALKMAELNVDNIDQVILFGAGTRIPRIQEVLKEFFKGKEPNRFLNTDESAALGALYQAAHLSKGFKVKMIDVQELVTYPVQINFETAGVGDNTEMRKVDRTIFSYKSSWPTNRKIMTFTSHSSDFNVNLHYSSLDYLTKTQLEEFGDFNITDVSFNGIVEAIKKNLDDNHIYKGVKAYFQIDNYGLIKSDGAEVIIEPIKKNSTVDSIVESIGKFFGAGSDKEETKEGLKEEAPTPPPSTEEAKTQDSEETPDEPKEPETADEPKEQETEKTFNETATNDTVKNQNATAANETATPKPKKEEKPKVIKAKLNVKLYKSFVDLNKENIKESKKVLSSFERVEKLKAERDAAHNGIEARVYELKERLTHADFTKFAQGNEIENLTKILQETATWIEDEADLSTTTEEFRNKRAPIEEIVSAIEKRIRDLIEAELRKKAEAEAKKKAEELAKKKAAAEAKKKEEEALKAAAAAAAKESEGDEKPEASEGVEKAVEEKDEESEEGKNVETKENEETPSIEDILLSVDDVLSKKSEDEKAHEEF</sequence>